<evidence type="ECO:0000259" key="2">
    <source>
        <dbReference type="PROSITE" id="PS51704"/>
    </source>
</evidence>
<sequence>MIKKTIQILILLVTIQILILIMYLSSRPTPKNFQFGCENNLPILIAHAGGIIDGKTYTNSIEAVDLAIKNNYRFIELDLLIIEDKKIVAAHDISYFNSITGFENNKIPLTSEDIKSRKIYDSLHPILSADINKIFQNTNLYLVTDKIEDHDLLINKIDIGKENLLVEVFSYKSYVQSLQKGIRYPMLCIWGRKQLMFYLPLLLTNKIKMITIPADIINSCQQSLEYLYKKGVNIFAFTSNDKEFILKHGRKTVSGFYTDSIIYQNLLQ</sequence>
<dbReference type="InterPro" id="IPR030395">
    <property type="entry name" value="GP_PDE_dom"/>
</dbReference>
<gene>
    <name evidence="3" type="ORF">EZS27_023967</name>
</gene>
<evidence type="ECO:0000313" key="3">
    <source>
        <dbReference type="EMBL" id="KAA6327003.1"/>
    </source>
</evidence>
<protein>
    <recommendedName>
        <fullName evidence="2">GP-PDE domain-containing protein</fullName>
    </recommendedName>
</protein>
<dbReference type="Gene3D" id="3.20.20.190">
    <property type="entry name" value="Phosphatidylinositol (PI) phosphodiesterase"/>
    <property type="match status" value="1"/>
</dbReference>
<keyword evidence="1" id="KW-0472">Membrane</keyword>
<proteinExistence type="predicted"/>
<feature type="domain" description="GP-PDE" evidence="2">
    <location>
        <begin position="42"/>
        <end position="268"/>
    </location>
</feature>
<dbReference type="EMBL" id="SNRY01002064">
    <property type="protein sequence ID" value="KAA6327003.1"/>
    <property type="molecule type" value="Genomic_DNA"/>
</dbReference>
<dbReference type="GO" id="GO:0006629">
    <property type="term" value="P:lipid metabolic process"/>
    <property type="evidence" value="ECO:0007669"/>
    <property type="project" value="InterPro"/>
</dbReference>
<evidence type="ECO:0000256" key="1">
    <source>
        <dbReference type="SAM" id="Phobius"/>
    </source>
</evidence>
<dbReference type="GO" id="GO:0008081">
    <property type="term" value="F:phosphoric diester hydrolase activity"/>
    <property type="evidence" value="ECO:0007669"/>
    <property type="project" value="InterPro"/>
</dbReference>
<accession>A0A5J4R2S5</accession>
<dbReference type="AlphaFoldDB" id="A0A5J4R2S5"/>
<dbReference type="Pfam" id="PF03009">
    <property type="entry name" value="GDPD"/>
    <property type="match status" value="1"/>
</dbReference>
<name>A0A5J4R2S5_9ZZZZ</name>
<organism evidence="3">
    <name type="scientific">termite gut metagenome</name>
    <dbReference type="NCBI Taxonomy" id="433724"/>
    <lineage>
        <taxon>unclassified sequences</taxon>
        <taxon>metagenomes</taxon>
        <taxon>organismal metagenomes</taxon>
    </lineage>
</organism>
<feature type="transmembrane region" description="Helical" evidence="1">
    <location>
        <begin position="6"/>
        <end position="24"/>
    </location>
</feature>
<reference evidence="3" key="1">
    <citation type="submission" date="2019-03" db="EMBL/GenBank/DDBJ databases">
        <title>Single cell metagenomics reveals metabolic interactions within the superorganism composed of flagellate Streblomastix strix and complex community of Bacteroidetes bacteria on its surface.</title>
        <authorList>
            <person name="Treitli S.C."/>
            <person name="Kolisko M."/>
            <person name="Husnik F."/>
            <person name="Keeling P."/>
            <person name="Hampl V."/>
        </authorList>
    </citation>
    <scope>NUCLEOTIDE SEQUENCE</scope>
    <source>
        <strain evidence="3">STM</strain>
    </source>
</reference>
<dbReference type="PROSITE" id="PS51704">
    <property type="entry name" value="GP_PDE"/>
    <property type="match status" value="1"/>
</dbReference>
<keyword evidence="1" id="KW-0812">Transmembrane</keyword>
<dbReference type="SUPFAM" id="SSF51695">
    <property type="entry name" value="PLC-like phosphodiesterases"/>
    <property type="match status" value="1"/>
</dbReference>
<comment type="caution">
    <text evidence="3">The sequence shown here is derived from an EMBL/GenBank/DDBJ whole genome shotgun (WGS) entry which is preliminary data.</text>
</comment>
<keyword evidence="1" id="KW-1133">Transmembrane helix</keyword>
<dbReference type="InterPro" id="IPR017946">
    <property type="entry name" value="PLC-like_Pdiesterase_TIM-brl"/>
</dbReference>